<keyword evidence="2" id="KW-1185">Reference proteome</keyword>
<sequence length="76" mass="8732">MNRIDPDFTQCPHCKHKHNNFEHMLWLCPADKGTDFPNMSAWDKALKSQEFNVQLKARTVAGGLRLAAPVWVEPLE</sequence>
<dbReference type="Proteomes" id="UP000821845">
    <property type="component" value="Chromosome 1"/>
</dbReference>
<comment type="caution">
    <text evidence="1">The sequence shown here is derived from an EMBL/GenBank/DDBJ whole genome shotgun (WGS) entry which is preliminary data.</text>
</comment>
<name>A0ACB7TL70_HYAAI</name>
<evidence type="ECO:0000313" key="1">
    <source>
        <dbReference type="EMBL" id="KAH6947911.1"/>
    </source>
</evidence>
<organism evidence="1 2">
    <name type="scientific">Hyalomma asiaticum</name>
    <name type="common">Tick</name>
    <dbReference type="NCBI Taxonomy" id="266040"/>
    <lineage>
        <taxon>Eukaryota</taxon>
        <taxon>Metazoa</taxon>
        <taxon>Ecdysozoa</taxon>
        <taxon>Arthropoda</taxon>
        <taxon>Chelicerata</taxon>
        <taxon>Arachnida</taxon>
        <taxon>Acari</taxon>
        <taxon>Parasitiformes</taxon>
        <taxon>Ixodida</taxon>
        <taxon>Ixodoidea</taxon>
        <taxon>Ixodidae</taxon>
        <taxon>Hyalomminae</taxon>
        <taxon>Hyalomma</taxon>
    </lineage>
</organism>
<gene>
    <name evidence="1" type="ORF">HPB50_022087</name>
</gene>
<dbReference type="EMBL" id="CM023481">
    <property type="protein sequence ID" value="KAH6947911.1"/>
    <property type="molecule type" value="Genomic_DNA"/>
</dbReference>
<proteinExistence type="predicted"/>
<reference evidence="1" key="1">
    <citation type="submission" date="2020-05" db="EMBL/GenBank/DDBJ databases">
        <title>Large-scale comparative analyses of tick genomes elucidate their genetic diversity and vector capacities.</title>
        <authorList>
            <person name="Jia N."/>
            <person name="Wang J."/>
            <person name="Shi W."/>
            <person name="Du L."/>
            <person name="Sun Y."/>
            <person name="Zhan W."/>
            <person name="Jiang J."/>
            <person name="Wang Q."/>
            <person name="Zhang B."/>
            <person name="Ji P."/>
            <person name="Sakyi L.B."/>
            <person name="Cui X."/>
            <person name="Yuan T."/>
            <person name="Jiang B."/>
            <person name="Yang W."/>
            <person name="Lam T.T.-Y."/>
            <person name="Chang Q."/>
            <person name="Ding S."/>
            <person name="Wang X."/>
            <person name="Zhu J."/>
            <person name="Ruan X."/>
            <person name="Zhao L."/>
            <person name="Wei J."/>
            <person name="Que T."/>
            <person name="Du C."/>
            <person name="Cheng J."/>
            <person name="Dai P."/>
            <person name="Han X."/>
            <person name="Huang E."/>
            <person name="Gao Y."/>
            <person name="Liu J."/>
            <person name="Shao H."/>
            <person name="Ye R."/>
            <person name="Li L."/>
            <person name="Wei W."/>
            <person name="Wang X."/>
            <person name="Wang C."/>
            <person name="Yang T."/>
            <person name="Huo Q."/>
            <person name="Li W."/>
            <person name="Guo W."/>
            <person name="Chen H."/>
            <person name="Zhou L."/>
            <person name="Ni X."/>
            <person name="Tian J."/>
            <person name="Zhou Y."/>
            <person name="Sheng Y."/>
            <person name="Liu T."/>
            <person name="Pan Y."/>
            <person name="Xia L."/>
            <person name="Li J."/>
            <person name="Zhao F."/>
            <person name="Cao W."/>
        </authorList>
    </citation>
    <scope>NUCLEOTIDE SEQUENCE</scope>
    <source>
        <strain evidence="1">Hyas-2018</strain>
    </source>
</reference>
<evidence type="ECO:0000313" key="2">
    <source>
        <dbReference type="Proteomes" id="UP000821845"/>
    </source>
</evidence>
<protein>
    <submittedName>
        <fullName evidence="1">Uncharacterized protein</fullName>
    </submittedName>
</protein>
<accession>A0ACB7TL70</accession>